<accession>A0AAD7PW48</accession>
<sequence length="209" mass="22935">MVLAAFDVEHEELLSIAEPLLDSGITHFALASELPGGWHKLKDAMVLTCTTGIDNVHFICFLCLRCYWEVVDLSQPVDLGKGCIHVSGSDFVSRAIDIAANTVIPGEVTARLRQRANKVCNCDEFGLLLVSRQFSVRTLQHVVLFTPLRNFSVVGKPMDHFLKAADEVTVKDIASISQKLFSSPLTVASYGDVLYVPSSDAVGRKFHSK</sequence>
<proteinExistence type="predicted"/>
<dbReference type="AlphaFoldDB" id="A0AAD7PW48"/>
<dbReference type="Proteomes" id="UP001163823">
    <property type="component" value="Chromosome 4"/>
</dbReference>
<dbReference type="EMBL" id="JARAOO010000004">
    <property type="protein sequence ID" value="KAJ7969509.1"/>
    <property type="molecule type" value="Genomic_DNA"/>
</dbReference>
<reference evidence="1" key="1">
    <citation type="journal article" date="2023" name="Science">
        <title>Elucidation of the pathway for biosynthesis of saponin adjuvants from the soapbark tree.</title>
        <authorList>
            <person name="Reed J."/>
            <person name="Orme A."/>
            <person name="El-Demerdash A."/>
            <person name="Owen C."/>
            <person name="Martin L.B.B."/>
            <person name="Misra R.C."/>
            <person name="Kikuchi S."/>
            <person name="Rejzek M."/>
            <person name="Martin A.C."/>
            <person name="Harkess A."/>
            <person name="Leebens-Mack J."/>
            <person name="Louveau T."/>
            <person name="Stephenson M.J."/>
            <person name="Osbourn A."/>
        </authorList>
    </citation>
    <scope>NUCLEOTIDE SEQUENCE</scope>
    <source>
        <strain evidence="1">S10</strain>
    </source>
</reference>
<gene>
    <name evidence="1" type="ORF">O6P43_007841</name>
</gene>
<organism evidence="1 2">
    <name type="scientific">Quillaja saponaria</name>
    <name type="common">Soap bark tree</name>
    <dbReference type="NCBI Taxonomy" id="32244"/>
    <lineage>
        <taxon>Eukaryota</taxon>
        <taxon>Viridiplantae</taxon>
        <taxon>Streptophyta</taxon>
        <taxon>Embryophyta</taxon>
        <taxon>Tracheophyta</taxon>
        <taxon>Spermatophyta</taxon>
        <taxon>Magnoliopsida</taxon>
        <taxon>eudicotyledons</taxon>
        <taxon>Gunneridae</taxon>
        <taxon>Pentapetalae</taxon>
        <taxon>rosids</taxon>
        <taxon>fabids</taxon>
        <taxon>Fabales</taxon>
        <taxon>Quillajaceae</taxon>
        <taxon>Quillaja</taxon>
    </lineage>
</organism>
<dbReference type="KEGG" id="qsa:O6P43_007841"/>
<name>A0AAD7PW48_QUISA</name>
<evidence type="ECO:0000313" key="1">
    <source>
        <dbReference type="EMBL" id="KAJ7969509.1"/>
    </source>
</evidence>
<dbReference type="Gene3D" id="3.30.830.10">
    <property type="entry name" value="Metalloenzyme, LuxS/M16 peptidase-like"/>
    <property type="match status" value="1"/>
</dbReference>
<protein>
    <submittedName>
        <fullName evidence="1">Mitochondrial-processing peptidase subunit alpha-like</fullName>
    </submittedName>
</protein>
<comment type="caution">
    <text evidence="1">The sequence shown here is derived from an EMBL/GenBank/DDBJ whole genome shotgun (WGS) entry which is preliminary data.</text>
</comment>
<evidence type="ECO:0000313" key="2">
    <source>
        <dbReference type="Proteomes" id="UP001163823"/>
    </source>
</evidence>
<keyword evidence="2" id="KW-1185">Reference proteome</keyword>